<evidence type="ECO:0000313" key="7">
    <source>
        <dbReference type="Proteomes" id="UP001375228"/>
    </source>
</evidence>
<keyword evidence="2" id="KW-0229">DNA integration</keyword>
<evidence type="ECO:0000256" key="1">
    <source>
        <dbReference type="ARBA" id="ARBA00008857"/>
    </source>
</evidence>
<name>A0ABZ2JF24_9PSED</name>
<keyword evidence="7" id="KW-1185">Reference proteome</keyword>
<organism evidence="6 7">
    <name type="scientific">Pseudomonas juntendi</name>
    <dbReference type="NCBI Taxonomy" id="2666183"/>
    <lineage>
        <taxon>Bacteria</taxon>
        <taxon>Pseudomonadati</taxon>
        <taxon>Pseudomonadota</taxon>
        <taxon>Gammaproteobacteria</taxon>
        <taxon>Pseudomonadales</taxon>
        <taxon>Pseudomonadaceae</taxon>
        <taxon>Pseudomonas</taxon>
    </lineage>
</organism>
<proteinExistence type="inferred from homology"/>
<dbReference type="SUPFAM" id="SSF56349">
    <property type="entry name" value="DNA breaking-rejoining enzymes"/>
    <property type="match status" value="1"/>
</dbReference>
<evidence type="ECO:0000259" key="5">
    <source>
        <dbReference type="PROSITE" id="PS51898"/>
    </source>
</evidence>
<feature type="domain" description="Tyr recombinase" evidence="5">
    <location>
        <begin position="257"/>
        <end position="442"/>
    </location>
</feature>
<dbReference type="EMBL" id="CP146691">
    <property type="protein sequence ID" value="WWY21833.1"/>
    <property type="molecule type" value="Genomic_DNA"/>
</dbReference>
<dbReference type="Pfam" id="PF20172">
    <property type="entry name" value="DUF6538"/>
    <property type="match status" value="1"/>
</dbReference>
<keyword evidence="3" id="KW-0238">DNA-binding</keyword>
<dbReference type="RefSeq" id="WP_338724977.1">
    <property type="nucleotide sequence ID" value="NZ_CP146690.1"/>
</dbReference>
<dbReference type="PANTHER" id="PTHR30349">
    <property type="entry name" value="PHAGE INTEGRASE-RELATED"/>
    <property type="match status" value="1"/>
</dbReference>
<dbReference type="PANTHER" id="PTHR30349:SF41">
    <property type="entry name" value="INTEGRASE_RECOMBINASE PROTEIN MJ0367-RELATED"/>
    <property type="match status" value="1"/>
</dbReference>
<gene>
    <name evidence="6" type="ORF">V9385_04340</name>
</gene>
<accession>A0ABZ2JF24</accession>
<comment type="similarity">
    <text evidence="1">Belongs to the 'phage' integrase family.</text>
</comment>
<evidence type="ECO:0000256" key="2">
    <source>
        <dbReference type="ARBA" id="ARBA00022908"/>
    </source>
</evidence>
<dbReference type="InterPro" id="IPR013762">
    <property type="entry name" value="Integrase-like_cat_sf"/>
</dbReference>
<dbReference type="PROSITE" id="PS51898">
    <property type="entry name" value="TYR_RECOMBINASE"/>
    <property type="match status" value="1"/>
</dbReference>
<evidence type="ECO:0000313" key="6">
    <source>
        <dbReference type="EMBL" id="WWY21833.1"/>
    </source>
</evidence>
<dbReference type="Proteomes" id="UP001375228">
    <property type="component" value="Chromosome"/>
</dbReference>
<sequence length="454" mass="51937">MSDFLVLKGGTYHVRLDIPADAREAFGGRKVLTKSLKTGNRSEAHVLKLRWLQQWKIEIEKARKHEIPDFREEVALIVEKYRDEIDAEKRKPYLWPIRQQVVSSPSIDQTTEINQLIKARKLQPKQVAEAIDIVMGVSDYSPKTPFFKSRLDAFHSHETEVRKVELSTVDRHVKRLKVLDAFLKESDLPLSHDTISTFLASLKIEAKTKKQYLFSFNAFWNFALKKDPAFKSVYASTPNPFKEHELNQEKRGIFKEASRRAFTTDEIESLYKFALSESNQKLADLIEIGGYTGARIEEICQLRTDSIVIEDDIECFHIREGKTDAAVRHVPIHPKLKNTIKRLVESSKDGYLLQTGKGGKYGVKSKDLGNDFSQFKTRHGFDKKCVFHSVRKTVITLLERADVKNLVVMSLVGHEPGGSLNITFDRYSEGPTPKAKLAAIKNINYRFSPDDQTV</sequence>
<dbReference type="InterPro" id="IPR050090">
    <property type="entry name" value="Tyrosine_recombinase_XerCD"/>
</dbReference>
<protein>
    <submittedName>
        <fullName evidence="6">Tyrosine-type recombinase/integrase</fullName>
    </submittedName>
</protein>
<dbReference type="InterPro" id="IPR002104">
    <property type="entry name" value="Integrase_catalytic"/>
</dbReference>
<keyword evidence="4" id="KW-0233">DNA recombination</keyword>
<dbReference type="Gene3D" id="1.10.443.10">
    <property type="entry name" value="Intergrase catalytic core"/>
    <property type="match status" value="1"/>
</dbReference>
<dbReference type="Pfam" id="PF00589">
    <property type="entry name" value="Phage_integrase"/>
    <property type="match status" value="1"/>
</dbReference>
<evidence type="ECO:0000256" key="3">
    <source>
        <dbReference type="ARBA" id="ARBA00023125"/>
    </source>
</evidence>
<evidence type="ECO:0000256" key="4">
    <source>
        <dbReference type="ARBA" id="ARBA00023172"/>
    </source>
</evidence>
<dbReference type="InterPro" id="IPR046668">
    <property type="entry name" value="DUF6538"/>
</dbReference>
<dbReference type="InterPro" id="IPR011010">
    <property type="entry name" value="DNA_brk_join_enz"/>
</dbReference>
<reference evidence="6 7" key="1">
    <citation type="submission" date="2024-03" db="EMBL/GenBank/DDBJ databases">
        <title>Pseudomonas juntendi.</title>
        <authorList>
            <person name="Liu Y."/>
        </authorList>
    </citation>
    <scope>NUCLEOTIDE SEQUENCE [LARGE SCALE GENOMIC DNA]</scope>
    <source>
        <strain evidence="6 7">L4046hy</strain>
    </source>
</reference>